<accession>A0A016WVE0</accession>
<gene>
    <name evidence="2" type="primary">Acey_s0481.g2269</name>
    <name evidence="1" type="synonym">Acey_s0552.g3351</name>
    <name evidence="2" type="ORF">Y032_0481g2269</name>
    <name evidence="1" type="ORF">Y032_0552g3351</name>
</gene>
<dbReference type="OrthoDB" id="7481291at2759"/>
<organism evidence="2 3">
    <name type="scientific">Ancylostoma ceylanicum</name>
    <dbReference type="NCBI Taxonomy" id="53326"/>
    <lineage>
        <taxon>Eukaryota</taxon>
        <taxon>Metazoa</taxon>
        <taxon>Ecdysozoa</taxon>
        <taxon>Nematoda</taxon>
        <taxon>Chromadorea</taxon>
        <taxon>Rhabditida</taxon>
        <taxon>Rhabditina</taxon>
        <taxon>Rhabditomorpha</taxon>
        <taxon>Strongyloidea</taxon>
        <taxon>Ancylostomatidae</taxon>
        <taxon>Ancylostomatinae</taxon>
        <taxon>Ancylostoma</taxon>
    </lineage>
</organism>
<evidence type="ECO:0000313" key="1">
    <source>
        <dbReference type="EMBL" id="EYC41904.1"/>
    </source>
</evidence>
<evidence type="ECO:0000313" key="2">
    <source>
        <dbReference type="EMBL" id="EYC43789.1"/>
    </source>
</evidence>
<keyword evidence="3" id="KW-1185">Reference proteome</keyword>
<sequence>MRLSDLLHRKENAGVKDEIQFISIEDHSKPLSDECSWMSTLTRFKKPLGGIFNYYFVRLTILKWGYGRSEIPGWFY</sequence>
<proteinExistence type="predicted"/>
<protein>
    <submittedName>
        <fullName evidence="2">Uncharacterized protein</fullName>
    </submittedName>
</protein>
<dbReference type="AlphaFoldDB" id="A0A016WVE0"/>
<evidence type="ECO:0000313" key="3">
    <source>
        <dbReference type="Proteomes" id="UP000024635"/>
    </source>
</evidence>
<reference evidence="3" key="2">
    <citation type="journal article" date="2015" name="Nat. Genet.">
        <title>The genome and transcriptome of the zoonotic hookworm Ancylostoma ceylanicum identify infection-specific gene families.</title>
        <authorList>
            <person name="Schwarz E.M."/>
            <person name="Hu Y."/>
            <person name="Antoshechkin I."/>
            <person name="Miller M.M."/>
            <person name="Sternberg P.W."/>
            <person name="Aroian R.V."/>
        </authorList>
    </citation>
    <scope>NUCLEOTIDE SEQUENCE</scope>
    <source>
        <strain evidence="3">HY135</strain>
    </source>
</reference>
<dbReference type="EMBL" id="JARK01000152">
    <property type="protein sequence ID" value="EYC41904.1"/>
    <property type="molecule type" value="Genomic_DNA"/>
</dbReference>
<comment type="caution">
    <text evidence="2">The sequence shown here is derived from an EMBL/GenBank/DDBJ whole genome shotgun (WGS) entry which is preliminary data.</text>
</comment>
<reference evidence="2" key="1">
    <citation type="submission" date="2014-02" db="EMBL/GenBank/DDBJ databases">
        <title>The genome and transcriptome of the zoonotic hookworm Ancylostoma ceylanicum reveal infection-specific gene families.</title>
        <authorList>
            <person name="Schwarz E.M."/>
            <person name="Hu Y."/>
            <person name="Antoshechkin I."/>
            <person name="Miller M.M."/>
            <person name="Sternberg P.W."/>
            <person name="Aroian R.V."/>
        </authorList>
    </citation>
    <scope>NUCLEOTIDE SEQUENCE</scope>
    <source>
        <strain evidence="2">HY135</strain>
    </source>
</reference>
<name>A0A016WVE0_9BILA</name>
<dbReference type="EMBL" id="JARK01000081">
    <property type="protein sequence ID" value="EYC43789.1"/>
    <property type="molecule type" value="Genomic_DNA"/>
</dbReference>
<dbReference type="Proteomes" id="UP000024635">
    <property type="component" value="Unassembled WGS sequence"/>
</dbReference>